<feature type="domain" description="Metallo-beta-lactamase" evidence="9">
    <location>
        <begin position="13"/>
        <end position="176"/>
    </location>
</feature>
<evidence type="ECO:0000256" key="2">
    <source>
        <dbReference type="ARBA" id="ARBA00004963"/>
    </source>
</evidence>
<name>A4BIQ3_9GAMM</name>
<dbReference type="RefSeq" id="WP_008043278.1">
    <property type="nucleotide sequence ID" value="NZ_CH724150.1"/>
</dbReference>
<evidence type="ECO:0000256" key="8">
    <source>
        <dbReference type="ARBA" id="ARBA00031044"/>
    </source>
</evidence>
<evidence type="ECO:0000256" key="1">
    <source>
        <dbReference type="ARBA" id="ARBA00001947"/>
    </source>
</evidence>
<dbReference type="HOGENOM" id="CLU_030571_4_1_6"/>
<dbReference type="GO" id="GO:0004416">
    <property type="term" value="F:hydroxyacylglutathione hydrolase activity"/>
    <property type="evidence" value="ECO:0007669"/>
    <property type="project" value="UniProtKB-EC"/>
</dbReference>
<dbReference type="GO" id="GO:0046872">
    <property type="term" value="F:metal ion binding"/>
    <property type="evidence" value="ECO:0007669"/>
    <property type="project" value="UniProtKB-KW"/>
</dbReference>
<dbReference type="InterPro" id="IPR050110">
    <property type="entry name" value="Glyoxalase_II_hydrolase"/>
</dbReference>
<comment type="cofactor">
    <cofactor evidence="1">
        <name>Zn(2+)</name>
        <dbReference type="ChEBI" id="CHEBI:29105"/>
    </cofactor>
</comment>
<evidence type="ECO:0000313" key="10">
    <source>
        <dbReference type="EMBL" id="EAR08017.1"/>
    </source>
</evidence>
<dbReference type="SMART" id="SM00849">
    <property type="entry name" value="Lactamase_B"/>
    <property type="match status" value="1"/>
</dbReference>
<comment type="similarity">
    <text evidence="3">Belongs to the metallo-beta-lactamase superfamily. Glyoxalase II family.</text>
</comment>
<keyword evidence="7" id="KW-0862">Zinc</keyword>
<dbReference type="SUPFAM" id="SSF56281">
    <property type="entry name" value="Metallo-hydrolase/oxidoreductase"/>
    <property type="match status" value="1"/>
</dbReference>
<dbReference type="PANTHER" id="PTHR43705">
    <property type="entry name" value="HYDROXYACYLGLUTATHIONE HYDROLASE"/>
    <property type="match status" value="1"/>
</dbReference>
<dbReference type="EMBL" id="AAOE01000027">
    <property type="protein sequence ID" value="EAR08017.1"/>
    <property type="molecule type" value="Genomic_DNA"/>
</dbReference>
<evidence type="ECO:0000259" key="9">
    <source>
        <dbReference type="SMART" id="SM00849"/>
    </source>
</evidence>
<accession>A4BIQ3</accession>
<dbReference type="InterPro" id="IPR036866">
    <property type="entry name" value="RibonucZ/Hydroxyglut_hydro"/>
</dbReference>
<evidence type="ECO:0000256" key="6">
    <source>
        <dbReference type="ARBA" id="ARBA00022801"/>
    </source>
</evidence>
<evidence type="ECO:0000313" key="11">
    <source>
        <dbReference type="Proteomes" id="UP000005953"/>
    </source>
</evidence>
<keyword evidence="5" id="KW-0479">Metal-binding</keyword>
<proteinExistence type="inferred from homology"/>
<dbReference type="InterPro" id="IPR035680">
    <property type="entry name" value="Clx_II_MBL"/>
</dbReference>
<evidence type="ECO:0000256" key="4">
    <source>
        <dbReference type="ARBA" id="ARBA00011917"/>
    </source>
</evidence>
<dbReference type="InterPro" id="IPR001279">
    <property type="entry name" value="Metallo-B-lactamas"/>
</dbReference>
<comment type="caution">
    <text evidence="10">The sequence shown here is derived from an EMBL/GenBank/DDBJ whole genome shotgun (WGS) entry which is preliminary data.</text>
</comment>
<dbReference type="EC" id="3.1.2.6" evidence="4"/>
<sequence>MEIIRTYVPNSLANYNHLVYCPTTQQAAAIDPFDANHIVDIAKKHSLTIIQIWLTHEHGDHIRGLNSLRELTGAKSFAPMTCNGLFESDIWLEDGQEVRLGKETLTHYLTPGHTPGHGVFLYQDPQLSERDFLVCADTLFNAGVGNTRSGNVSELYQTVDRLKSLLRPQTRLFPGHDYICTNLKFVLNHFPDCEPARTTLDTVDKQTPDTRSVMRLADEYRYNPFLSLQADWIENHDDFTHLTQKERFFELRSRRDQW</sequence>
<dbReference type="STRING" id="314283.MED297_15645"/>
<dbReference type="InterPro" id="IPR032282">
    <property type="entry name" value="HAGH_C"/>
</dbReference>
<dbReference type="PANTHER" id="PTHR43705:SF1">
    <property type="entry name" value="HYDROXYACYLGLUTATHIONE HYDROLASE GLOB"/>
    <property type="match status" value="1"/>
</dbReference>
<comment type="pathway">
    <text evidence="2">Secondary metabolite metabolism; methylglyoxal degradation; (R)-lactate from methylglyoxal: step 2/2.</text>
</comment>
<protein>
    <recommendedName>
        <fullName evidence="4">hydroxyacylglutathione hydrolase</fullName>
        <ecNumber evidence="4">3.1.2.6</ecNumber>
    </recommendedName>
    <alternativeName>
        <fullName evidence="8">Glyoxalase II</fullName>
    </alternativeName>
</protein>
<evidence type="ECO:0000256" key="7">
    <source>
        <dbReference type="ARBA" id="ARBA00022833"/>
    </source>
</evidence>
<evidence type="ECO:0000256" key="5">
    <source>
        <dbReference type="ARBA" id="ARBA00022723"/>
    </source>
</evidence>
<keyword evidence="6 10" id="KW-0378">Hydrolase</keyword>
<organism evidence="10 11">
    <name type="scientific">Reinekea blandensis MED297</name>
    <dbReference type="NCBI Taxonomy" id="314283"/>
    <lineage>
        <taxon>Bacteria</taxon>
        <taxon>Pseudomonadati</taxon>
        <taxon>Pseudomonadota</taxon>
        <taxon>Gammaproteobacteria</taxon>
        <taxon>Oceanospirillales</taxon>
        <taxon>Saccharospirillaceae</taxon>
        <taxon>Reinekea</taxon>
    </lineage>
</organism>
<dbReference type="AlphaFoldDB" id="A4BIQ3"/>
<dbReference type="CDD" id="cd07723">
    <property type="entry name" value="hydroxyacylglutathione_hydrolase_MBL-fold"/>
    <property type="match status" value="1"/>
</dbReference>
<dbReference type="Pfam" id="PF16123">
    <property type="entry name" value="HAGH_C"/>
    <property type="match status" value="1"/>
</dbReference>
<dbReference type="Proteomes" id="UP000005953">
    <property type="component" value="Unassembled WGS sequence"/>
</dbReference>
<dbReference type="Pfam" id="PF00753">
    <property type="entry name" value="Lactamase_B"/>
    <property type="match status" value="2"/>
</dbReference>
<keyword evidence="11" id="KW-1185">Reference proteome</keyword>
<dbReference type="OrthoDB" id="9802248at2"/>
<dbReference type="Gene3D" id="3.60.15.10">
    <property type="entry name" value="Ribonuclease Z/Hydroxyacylglutathione hydrolase-like"/>
    <property type="match status" value="1"/>
</dbReference>
<reference evidence="10 11" key="1">
    <citation type="submission" date="2006-02" db="EMBL/GenBank/DDBJ databases">
        <authorList>
            <person name="Pinhassi J."/>
            <person name="Pedros-Alio C."/>
            <person name="Ferriera S."/>
            <person name="Johnson J."/>
            <person name="Kravitz S."/>
            <person name="Halpern A."/>
            <person name="Remington K."/>
            <person name="Beeson K."/>
            <person name="Tran B."/>
            <person name="Rogers Y.-H."/>
            <person name="Friedman R."/>
            <person name="Venter J.C."/>
        </authorList>
    </citation>
    <scope>NUCLEOTIDE SEQUENCE [LARGE SCALE GENOMIC DNA]</scope>
    <source>
        <strain evidence="10 11">MED297</strain>
    </source>
</reference>
<gene>
    <name evidence="10" type="ORF">MED297_15645</name>
</gene>
<evidence type="ECO:0000256" key="3">
    <source>
        <dbReference type="ARBA" id="ARBA00006759"/>
    </source>
</evidence>